<organism evidence="5 6">
    <name type="scientific">Ramlibacter lithotrophicus</name>
    <dbReference type="NCBI Taxonomy" id="2606681"/>
    <lineage>
        <taxon>Bacteria</taxon>
        <taxon>Pseudomonadati</taxon>
        <taxon>Pseudomonadota</taxon>
        <taxon>Betaproteobacteria</taxon>
        <taxon>Burkholderiales</taxon>
        <taxon>Comamonadaceae</taxon>
        <taxon>Ramlibacter</taxon>
    </lineage>
</organism>
<dbReference type="Pfam" id="PF02581">
    <property type="entry name" value="TMP-TENI"/>
    <property type="match status" value="1"/>
</dbReference>
<dbReference type="InterPro" id="IPR036206">
    <property type="entry name" value="ThiamineP_synth_sf"/>
</dbReference>
<evidence type="ECO:0000256" key="3">
    <source>
        <dbReference type="SAM" id="MobiDB-lite"/>
    </source>
</evidence>
<comment type="pathway">
    <text evidence="1">Cofactor biosynthesis; thiamine diphosphate biosynthesis.</text>
</comment>
<dbReference type="PANTHER" id="PTHR20857">
    <property type="entry name" value="THIAMINE-PHOSPHATE PYROPHOSPHORYLASE"/>
    <property type="match status" value="1"/>
</dbReference>
<keyword evidence="6" id="KW-1185">Reference proteome</keyword>
<feature type="domain" description="Thiamine phosphate synthase/TenI" evidence="4">
    <location>
        <begin position="170"/>
        <end position="348"/>
    </location>
</feature>
<dbReference type="EMBL" id="VTOX01000002">
    <property type="protein sequence ID" value="NKE65584.1"/>
    <property type="molecule type" value="Genomic_DNA"/>
</dbReference>
<dbReference type="InterPro" id="IPR013785">
    <property type="entry name" value="Aldolase_TIM"/>
</dbReference>
<gene>
    <name evidence="5" type="ORF">RAMLITH_07090</name>
</gene>
<feature type="compositionally biased region" description="Low complexity" evidence="3">
    <location>
        <begin position="374"/>
        <end position="383"/>
    </location>
</feature>
<dbReference type="GO" id="GO:0005737">
    <property type="term" value="C:cytoplasm"/>
    <property type="evidence" value="ECO:0007669"/>
    <property type="project" value="TreeGrafter"/>
</dbReference>
<dbReference type="GO" id="GO:0009228">
    <property type="term" value="P:thiamine biosynthetic process"/>
    <property type="evidence" value="ECO:0007669"/>
    <property type="project" value="UniProtKB-KW"/>
</dbReference>
<comment type="caution">
    <text evidence="5">The sequence shown here is derived from an EMBL/GenBank/DDBJ whole genome shotgun (WGS) entry which is preliminary data.</text>
</comment>
<evidence type="ECO:0000313" key="6">
    <source>
        <dbReference type="Proteomes" id="UP000521868"/>
    </source>
</evidence>
<dbReference type="CDD" id="cd00564">
    <property type="entry name" value="TMP_TenI"/>
    <property type="match status" value="1"/>
</dbReference>
<dbReference type="GO" id="GO:0004789">
    <property type="term" value="F:thiamine-phosphate diphosphorylase activity"/>
    <property type="evidence" value="ECO:0007669"/>
    <property type="project" value="TreeGrafter"/>
</dbReference>
<sequence>MSSIPTVLVLGEGRAGRGGAIAGPVAAARREAQQWLGEPETGAADAAPDVARRLRDRGASAVCIVGGTDDDGRALHWLDTRHARGWIAPAAPGAAADALRFAGEWQAALARGFVAADAALIATMALAGDGRPGFINEPHLLPRLSWADAPRFAAPVPAPVPHRLGLYAIVDSADRVQQVLAAGVKTVQLRIKAPPAPDDSWRAALRREVERSIAACRANGAQLYVNDHWQLAAELGAFGVHLGQEDLAAMSEERRAALLASGLALGVSSHSLWELARAAALAPRYIACGPVWPTLTKDMPWRPQGLDNLAWWCRMASVPVVAIGGILAPRQVQDAARCGADGVCIVRGLGERPQDTVPPLQAALEAGRREHAADPPAAAWPHPSLAATAY</sequence>
<evidence type="ECO:0000313" key="5">
    <source>
        <dbReference type="EMBL" id="NKE65584.1"/>
    </source>
</evidence>
<evidence type="ECO:0000256" key="2">
    <source>
        <dbReference type="ARBA" id="ARBA00022977"/>
    </source>
</evidence>
<reference evidence="5 6" key="1">
    <citation type="journal article" date="2020" name="Nature">
        <title>Bacterial chemolithoautotrophy via manganese oxidation.</title>
        <authorList>
            <person name="Yu H."/>
            <person name="Leadbetter J.R."/>
        </authorList>
    </citation>
    <scope>NUCLEOTIDE SEQUENCE [LARGE SCALE GENOMIC DNA]</scope>
    <source>
        <strain evidence="5 6">RBP-1</strain>
    </source>
</reference>
<feature type="region of interest" description="Disordered" evidence="3">
    <location>
        <begin position="366"/>
        <end position="390"/>
    </location>
</feature>
<protein>
    <submittedName>
        <fullName evidence="5">Thiamine phosphate synthase</fullName>
    </submittedName>
</protein>
<dbReference type="RefSeq" id="WP_168106696.1">
    <property type="nucleotide sequence ID" value="NZ_VTOX01000002.1"/>
</dbReference>
<dbReference type="Proteomes" id="UP000521868">
    <property type="component" value="Unassembled WGS sequence"/>
</dbReference>
<name>A0A7X6DEA2_9BURK</name>
<proteinExistence type="predicted"/>
<evidence type="ECO:0000256" key="1">
    <source>
        <dbReference type="ARBA" id="ARBA00004948"/>
    </source>
</evidence>
<accession>A0A7X6DEA2</accession>
<keyword evidence="2" id="KW-0784">Thiamine biosynthesis</keyword>
<dbReference type="Gene3D" id="3.20.20.70">
    <property type="entry name" value="Aldolase class I"/>
    <property type="match status" value="1"/>
</dbReference>
<evidence type="ECO:0000259" key="4">
    <source>
        <dbReference type="Pfam" id="PF02581"/>
    </source>
</evidence>
<dbReference type="PANTHER" id="PTHR20857:SF15">
    <property type="entry name" value="THIAMINE-PHOSPHATE SYNTHASE"/>
    <property type="match status" value="1"/>
</dbReference>
<dbReference type="InterPro" id="IPR022998">
    <property type="entry name" value="ThiamineP_synth_TenI"/>
</dbReference>
<dbReference type="AlphaFoldDB" id="A0A7X6DEA2"/>
<dbReference type="SUPFAM" id="SSF51391">
    <property type="entry name" value="Thiamin phosphate synthase"/>
    <property type="match status" value="1"/>
</dbReference>